<evidence type="ECO:0000313" key="6">
    <source>
        <dbReference type="EMBL" id="KAA5542809.1"/>
    </source>
</evidence>
<dbReference type="SUPFAM" id="SSF53649">
    <property type="entry name" value="Alkaline phosphatase-like"/>
    <property type="match status" value="1"/>
</dbReference>
<keyword evidence="2" id="KW-0378">Hydrolase</keyword>
<evidence type="ECO:0000256" key="3">
    <source>
        <dbReference type="SAM" id="MobiDB-lite"/>
    </source>
</evidence>
<reference evidence="6 7" key="1">
    <citation type="submission" date="2019-08" db="EMBL/GenBank/DDBJ databases">
        <authorList>
            <person name="Dhanesh K."/>
            <person name="Kumar G."/>
            <person name="Sasikala C."/>
            <person name="Venkata Ramana C."/>
        </authorList>
    </citation>
    <scope>NUCLEOTIDE SEQUENCE [LARGE SCALE GENOMIC DNA]</scope>
    <source>
        <strain evidence="6 7">JC645</strain>
    </source>
</reference>
<keyword evidence="4" id="KW-0732">Signal</keyword>
<dbReference type="GO" id="GO:0004065">
    <property type="term" value="F:arylsulfatase activity"/>
    <property type="evidence" value="ECO:0007669"/>
    <property type="project" value="TreeGrafter"/>
</dbReference>
<dbReference type="EMBL" id="VWOX01000007">
    <property type="protein sequence ID" value="KAA5542809.1"/>
    <property type="molecule type" value="Genomic_DNA"/>
</dbReference>
<evidence type="ECO:0000313" key="7">
    <source>
        <dbReference type="Proteomes" id="UP000324479"/>
    </source>
</evidence>
<name>A0A5M6DA21_9BACT</name>
<gene>
    <name evidence="6" type="ORF">FYK55_14785</name>
</gene>
<dbReference type="InterPro" id="IPR050738">
    <property type="entry name" value="Sulfatase"/>
</dbReference>
<dbReference type="CDD" id="cd16143">
    <property type="entry name" value="ARS_like"/>
    <property type="match status" value="1"/>
</dbReference>
<keyword evidence="7" id="KW-1185">Reference proteome</keyword>
<feature type="domain" description="Sulfatase N-terminal" evidence="5">
    <location>
        <begin position="37"/>
        <end position="403"/>
    </location>
</feature>
<dbReference type="InterPro" id="IPR017850">
    <property type="entry name" value="Alkaline_phosphatase_core_sf"/>
</dbReference>
<sequence length="541" mass="60477">MLPCSLAILLFALSGTLAQDCPAQQRPPQQEPAEGLPNIVIVYADDLGYGDLSIYNPQAAYQTPRLDQMASEGVRFLDAHSPSTICSPSRYGLFSGQLVCRTGRRSTAFEGPGGPSYLAPGQLTLAQMLKRVGYRTGVFGKWHLGLTWYDKEGKRLGGGFENALLIDYQKSTPLEDGPNHRGFDESFVTPNCPTTDPLYVYLENGMVREPASQRHRRENLPNPGGKWRWDNDEGWMAPNYRFVDADLLFYDRTALFIRDHRERFSDQPFFAVLSTQISHAPVLPAEEFRGVTGAGPRGDFVRELDTLVGRLLDLLDELQIDRETLVVFNSDNGPETVHTDWMREDHEHDASGGFRGMKRDGWEGGHRVPLIVRWPGRIPAGRVTRQLANTTDLFATVASIVGYPLSDDDAVDSYDLLPAMLGTRSDDQPIRPYMLTQSFRGEFQLRQGPWKYLDHPGSGGNNYDRGMLKKYALPETAPGATGQLFHLGRDAGETQNLFFAEADKRKEMQALLKRLVGSEGRTAPRDRHPIGINHLQQGETP</sequence>
<dbReference type="InterPro" id="IPR000917">
    <property type="entry name" value="Sulfatase_N"/>
</dbReference>
<comment type="similarity">
    <text evidence="1">Belongs to the sulfatase family.</text>
</comment>
<evidence type="ECO:0000256" key="1">
    <source>
        <dbReference type="ARBA" id="ARBA00008779"/>
    </source>
</evidence>
<comment type="caution">
    <text evidence="6">The sequence shown here is derived from an EMBL/GenBank/DDBJ whole genome shotgun (WGS) entry which is preliminary data.</text>
</comment>
<accession>A0A5M6DA21</accession>
<evidence type="ECO:0000256" key="2">
    <source>
        <dbReference type="ARBA" id="ARBA00022801"/>
    </source>
</evidence>
<evidence type="ECO:0000259" key="5">
    <source>
        <dbReference type="Pfam" id="PF00884"/>
    </source>
</evidence>
<dbReference type="AlphaFoldDB" id="A0A5M6DA21"/>
<dbReference type="Proteomes" id="UP000324479">
    <property type="component" value="Unassembled WGS sequence"/>
</dbReference>
<feature type="chain" id="PRO_5024388436" evidence="4">
    <location>
        <begin position="19"/>
        <end position="541"/>
    </location>
</feature>
<feature type="signal peptide" evidence="4">
    <location>
        <begin position="1"/>
        <end position="18"/>
    </location>
</feature>
<dbReference type="Gene3D" id="3.30.1120.10">
    <property type="match status" value="1"/>
</dbReference>
<organism evidence="6 7">
    <name type="scientific">Roseiconus nitratireducens</name>
    <dbReference type="NCBI Taxonomy" id="2605748"/>
    <lineage>
        <taxon>Bacteria</taxon>
        <taxon>Pseudomonadati</taxon>
        <taxon>Planctomycetota</taxon>
        <taxon>Planctomycetia</taxon>
        <taxon>Pirellulales</taxon>
        <taxon>Pirellulaceae</taxon>
        <taxon>Roseiconus</taxon>
    </lineage>
</organism>
<feature type="region of interest" description="Disordered" evidence="3">
    <location>
        <begin position="517"/>
        <end position="541"/>
    </location>
</feature>
<dbReference type="Gene3D" id="3.40.720.10">
    <property type="entry name" value="Alkaline Phosphatase, subunit A"/>
    <property type="match status" value="1"/>
</dbReference>
<evidence type="ECO:0000256" key="4">
    <source>
        <dbReference type="SAM" id="SignalP"/>
    </source>
</evidence>
<dbReference type="Pfam" id="PF00884">
    <property type="entry name" value="Sulfatase"/>
    <property type="match status" value="1"/>
</dbReference>
<protein>
    <submittedName>
        <fullName evidence="6">Arylsulfatase</fullName>
    </submittedName>
</protein>
<dbReference type="PANTHER" id="PTHR42693">
    <property type="entry name" value="ARYLSULFATASE FAMILY MEMBER"/>
    <property type="match status" value="1"/>
</dbReference>
<dbReference type="PANTHER" id="PTHR42693:SF53">
    <property type="entry name" value="ENDO-4-O-SULFATASE"/>
    <property type="match status" value="1"/>
</dbReference>
<proteinExistence type="inferred from homology"/>